<comment type="caution">
    <text evidence="8">The sequence shown here is derived from an EMBL/GenBank/DDBJ whole genome shotgun (WGS) entry which is preliminary data.</text>
</comment>
<comment type="subcellular location">
    <subcellularLocation>
        <location evidence="1">Cell membrane</location>
        <topology evidence="1">Multi-pass membrane protein</topology>
    </subcellularLocation>
</comment>
<organism evidence="8 9">
    <name type="scientific">Spirochaeta isovalerica</name>
    <dbReference type="NCBI Taxonomy" id="150"/>
    <lineage>
        <taxon>Bacteria</taxon>
        <taxon>Pseudomonadati</taxon>
        <taxon>Spirochaetota</taxon>
        <taxon>Spirochaetia</taxon>
        <taxon>Spirochaetales</taxon>
        <taxon>Spirochaetaceae</taxon>
        <taxon>Spirochaeta</taxon>
    </lineage>
</organism>
<keyword evidence="5 7" id="KW-1133">Transmembrane helix</keyword>
<name>A0A841R5X6_9SPIO</name>
<feature type="transmembrane region" description="Helical" evidence="7">
    <location>
        <begin position="400"/>
        <end position="422"/>
    </location>
</feature>
<sequence>MKITTKFYRSLNKENLKKLSFKQKAIESASFIIFGYGISQGIRLFGNIILTRLLVPELFGLITLARVFILGLNLFTDIGIGPAIIRSKRSAQSIFLNSAWTLQIIRSSILALFSLLVAYPISLLYKQPILIFLIPFIGFTGLINGFKSTSLFILNKELEQKKIVYIEVVIQLISLIFTISIAYYFRNIFALLIGDVVSSIIRVFWSHILNKDTRNRFQLEKSSVKEIFSFGKWILIATAMTFLAGQTDRILLGKLFSMTILGVYTIAINFAEIPKEIISKLSSNVIYPLIAKYLDNSREELRIKIRNQRGKFLLIIAFLIGIFSSFSDYIIYFLYDERYYKAAWILPLLTIGMWPFILTTSIDGSLFAIGKPKYHALANFIKFIYMLIALPISFRFGGFFGAIIAIVINDIPSYIVINYGLAKEKLSLISQDTIITFVLIIFTLLLLLLRSFIGLGMPGMNYI</sequence>
<evidence type="ECO:0000313" key="8">
    <source>
        <dbReference type="EMBL" id="MBB6479255.1"/>
    </source>
</evidence>
<evidence type="ECO:0000256" key="4">
    <source>
        <dbReference type="ARBA" id="ARBA00022692"/>
    </source>
</evidence>
<keyword evidence="4 7" id="KW-0812">Transmembrane</keyword>
<evidence type="ECO:0000256" key="7">
    <source>
        <dbReference type="SAM" id="Phobius"/>
    </source>
</evidence>
<feature type="transmembrane region" description="Helical" evidence="7">
    <location>
        <begin position="25"/>
        <end position="46"/>
    </location>
</feature>
<dbReference type="PANTHER" id="PTHR30250:SF10">
    <property type="entry name" value="LIPOPOLYSACCHARIDE BIOSYNTHESIS PROTEIN WZXC"/>
    <property type="match status" value="1"/>
</dbReference>
<evidence type="ECO:0000256" key="3">
    <source>
        <dbReference type="ARBA" id="ARBA00022475"/>
    </source>
</evidence>
<evidence type="ECO:0000256" key="6">
    <source>
        <dbReference type="ARBA" id="ARBA00023136"/>
    </source>
</evidence>
<accession>A0A841R5X6</accession>
<feature type="transmembrane region" description="Helical" evidence="7">
    <location>
        <begin position="250"/>
        <end position="271"/>
    </location>
</feature>
<feature type="transmembrane region" description="Helical" evidence="7">
    <location>
        <begin position="312"/>
        <end position="335"/>
    </location>
</feature>
<reference evidence="8 9" key="1">
    <citation type="submission" date="2020-08" db="EMBL/GenBank/DDBJ databases">
        <title>Genomic Encyclopedia of Type Strains, Phase IV (KMG-IV): sequencing the most valuable type-strain genomes for metagenomic binning, comparative biology and taxonomic classification.</title>
        <authorList>
            <person name="Goeker M."/>
        </authorList>
    </citation>
    <scope>NUCLEOTIDE SEQUENCE [LARGE SCALE GENOMIC DNA]</scope>
    <source>
        <strain evidence="8 9">DSM 2461</strain>
    </source>
</reference>
<proteinExistence type="inferred from homology"/>
<dbReference type="EMBL" id="JACHGJ010000001">
    <property type="protein sequence ID" value="MBB6479255.1"/>
    <property type="molecule type" value="Genomic_DNA"/>
</dbReference>
<dbReference type="RefSeq" id="WP_184744270.1">
    <property type="nucleotide sequence ID" value="NZ_JACHGJ010000001.1"/>
</dbReference>
<feature type="transmembrane region" description="Helical" evidence="7">
    <location>
        <begin position="58"/>
        <end position="84"/>
    </location>
</feature>
<protein>
    <submittedName>
        <fullName evidence="8">O-antigen/teichoic acid export membrane protein</fullName>
    </submittedName>
</protein>
<comment type="similarity">
    <text evidence="2">Belongs to the polysaccharide synthase family.</text>
</comment>
<feature type="transmembrane region" description="Helical" evidence="7">
    <location>
        <begin position="226"/>
        <end position="244"/>
    </location>
</feature>
<gene>
    <name evidence="8" type="ORF">HNR50_000888</name>
</gene>
<keyword evidence="3" id="KW-1003">Cell membrane</keyword>
<keyword evidence="6 7" id="KW-0472">Membrane</keyword>
<feature type="transmembrane region" description="Helical" evidence="7">
    <location>
        <begin position="104"/>
        <end position="123"/>
    </location>
</feature>
<feature type="transmembrane region" description="Helical" evidence="7">
    <location>
        <begin position="129"/>
        <end position="154"/>
    </location>
</feature>
<feature type="transmembrane region" description="Helical" evidence="7">
    <location>
        <begin position="163"/>
        <end position="182"/>
    </location>
</feature>
<evidence type="ECO:0000256" key="5">
    <source>
        <dbReference type="ARBA" id="ARBA00022989"/>
    </source>
</evidence>
<evidence type="ECO:0000313" key="9">
    <source>
        <dbReference type="Proteomes" id="UP000587760"/>
    </source>
</evidence>
<feature type="transmembrane region" description="Helical" evidence="7">
    <location>
        <begin position="341"/>
        <end position="362"/>
    </location>
</feature>
<dbReference type="InterPro" id="IPR050833">
    <property type="entry name" value="Poly_Biosynth_Transport"/>
</dbReference>
<feature type="transmembrane region" description="Helical" evidence="7">
    <location>
        <begin position="374"/>
        <end position="394"/>
    </location>
</feature>
<evidence type="ECO:0000256" key="2">
    <source>
        <dbReference type="ARBA" id="ARBA00007430"/>
    </source>
</evidence>
<evidence type="ECO:0000256" key="1">
    <source>
        <dbReference type="ARBA" id="ARBA00004651"/>
    </source>
</evidence>
<dbReference type="PANTHER" id="PTHR30250">
    <property type="entry name" value="PST FAMILY PREDICTED COLANIC ACID TRANSPORTER"/>
    <property type="match status" value="1"/>
</dbReference>
<dbReference type="Proteomes" id="UP000587760">
    <property type="component" value="Unassembled WGS sequence"/>
</dbReference>
<feature type="transmembrane region" description="Helical" evidence="7">
    <location>
        <begin position="434"/>
        <end position="453"/>
    </location>
</feature>
<dbReference type="AlphaFoldDB" id="A0A841R5X6"/>
<feature type="transmembrane region" description="Helical" evidence="7">
    <location>
        <begin position="188"/>
        <end position="205"/>
    </location>
</feature>
<dbReference type="GO" id="GO:0005886">
    <property type="term" value="C:plasma membrane"/>
    <property type="evidence" value="ECO:0007669"/>
    <property type="project" value="UniProtKB-SubCell"/>
</dbReference>
<dbReference type="Pfam" id="PF13440">
    <property type="entry name" value="Polysacc_synt_3"/>
    <property type="match status" value="1"/>
</dbReference>
<keyword evidence="9" id="KW-1185">Reference proteome</keyword>